<evidence type="ECO:0008006" key="4">
    <source>
        <dbReference type="Google" id="ProtNLM"/>
    </source>
</evidence>
<dbReference type="Proteomes" id="UP001501729">
    <property type="component" value="Unassembled WGS sequence"/>
</dbReference>
<dbReference type="InterPro" id="IPR011050">
    <property type="entry name" value="Pectin_lyase_fold/virulence"/>
</dbReference>
<dbReference type="SUPFAM" id="SSF51126">
    <property type="entry name" value="Pectin lyase-like"/>
    <property type="match status" value="1"/>
</dbReference>
<name>A0AAV3UDS8_9EURY</name>
<sequence>MARDETARGSKTEGLLNRRSYLKFAGATAATFAATGSAVGANEYETITIPAGETKSITVGDGETFENKLIDMSASGASALIKTTGSGWTIRNVGFKGEHPGGHYLMTPGVSDPDGSALIENVYMGDGQAPRTKSGGIWVDANLPHRGTITFRNIHIAGMIDNGLYGSGPGAQGYGGNLHVESSYFKGNTISNVRLNAKTRPCNVTNTVIDTTGAQPCGVGCSAPGSTNTRAIWSWYGETHLRNCDIVGDIATIDGGTVTETNTRTGESADTTPPKGVPMSAEQAASGAGGSSGNRKQAVQQKQAKAQGLSNVLSISSSDASTETNYEFEVTGNVRKSTARGGTKSEEDTIESGTVTGAVAGGTDSYRFAGILTSFSLDGNATLYLNGERVTPGKLGLPKMLVIDGRRSDGASTYSFDVGGSVTKDDTLGSVNAFDTISGKRVKGSVVDGRDAYRFSGDLNRIEIDGGAKAWISVGNDQ</sequence>
<proteinExistence type="predicted"/>
<dbReference type="PROSITE" id="PS51318">
    <property type="entry name" value="TAT"/>
    <property type="match status" value="1"/>
</dbReference>
<organism evidence="2 3">
    <name type="scientific">Haladaptatus pallidirubidus</name>
    <dbReference type="NCBI Taxonomy" id="1008152"/>
    <lineage>
        <taxon>Archaea</taxon>
        <taxon>Methanobacteriati</taxon>
        <taxon>Methanobacteriota</taxon>
        <taxon>Stenosarchaea group</taxon>
        <taxon>Halobacteria</taxon>
        <taxon>Halobacteriales</taxon>
        <taxon>Haladaptataceae</taxon>
        <taxon>Haladaptatus</taxon>
    </lineage>
</organism>
<keyword evidence="3" id="KW-1185">Reference proteome</keyword>
<feature type="compositionally biased region" description="Polar residues" evidence="1">
    <location>
        <begin position="258"/>
        <end position="271"/>
    </location>
</feature>
<protein>
    <recommendedName>
        <fullName evidence="4">Right handed beta helix region</fullName>
    </recommendedName>
</protein>
<accession>A0AAV3UDS8</accession>
<dbReference type="InterPro" id="IPR006311">
    <property type="entry name" value="TAT_signal"/>
</dbReference>
<feature type="region of interest" description="Disordered" evidence="1">
    <location>
        <begin position="324"/>
        <end position="348"/>
    </location>
</feature>
<feature type="compositionally biased region" description="Low complexity" evidence="1">
    <location>
        <begin position="296"/>
        <end position="305"/>
    </location>
</feature>
<reference evidence="2 3" key="1">
    <citation type="journal article" date="2019" name="Int. J. Syst. Evol. Microbiol.">
        <title>The Global Catalogue of Microorganisms (GCM) 10K type strain sequencing project: providing services to taxonomists for standard genome sequencing and annotation.</title>
        <authorList>
            <consortium name="The Broad Institute Genomics Platform"/>
            <consortium name="The Broad Institute Genome Sequencing Center for Infectious Disease"/>
            <person name="Wu L."/>
            <person name="Ma J."/>
        </authorList>
    </citation>
    <scope>NUCLEOTIDE SEQUENCE [LARGE SCALE GENOMIC DNA]</scope>
    <source>
        <strain evidence="2 3">JCM 17504</strain>
    </source>
</reference>
<dbReference type="RefSeq" id="WP_227775742.1">
    <property type="nucleotide sequence ID" value="NZ_BAABKX010000001.1"/>
</dbReference>
<evidence type="ECO:0000256" key="1">
    <source>
        <dbReference type="SAM" id="MobiDB-lite"/>
    </source>
</evidence>
<dbReference type="EMBL" id="BAABKX010000001">
    <property type="protein sequence ID" value="GAA5044005.1"/>
    <property type="molecule type" value="Genomic_DNA"/>
</dbReference>
<dbReference type="AlphaFoldDB" id="A0AAV3UDS8"/>
<feature type="region of interest" description="Disordered" evidence="1">
    <location>
        <begin position="257"/>
        <end position="305"/>
    </location>
</feature>
<evidence type="ECO:0000313" key="3">
    <source>
        <dbReference type="Proteomes" id="UP001501729"/>
    </source>
</evidence>
<comment type="caution">
    <text evidence="2">The sequence shown here is derived from an EMBL/GenBank/DDBJ whole genome shotgun (WGS) entry which is preliminary data.</text>
</comment>
<dbReference type="GeneID" id="68611515"/>
<gene>
    <name evidence="2" type="ORF">GCM10025751_09590</name>
</gene>
<evidence type="ECO:0000313" key="2">
    <source>
        <dbReference type="EMBL" id="GAA5044005.1"/>
    </source>
</evidence>